<reference evidence="2" key="1">
    <citation type="submission" date="2018-05" db="EMBL/GenBank/DDBJ databases">
        <authorList>
            <person name="Lanie J.A."/>
            <person name="Ng W.-L."/>
            <person name="Kazmierczak K.M."/>
            <person name="Andrzejewski T.M."/>
            <person name="Davidsen T.M."/>
            <person name="Wayne K.J."/>
            <person name="Tettelin H."/>
            <person name="Glass J.I."/>
            <person name="Rusch D."/>
            <person name="Podicherti R."/>
            <person name="Tsui H.-C.T."/>
            <person name="Winkler M.E."/>
        </authorList>
    </citation>
    <scope>NUCLEOTIDE SEQUENCE</scope>
</reference>
<protein>
    <submittedName>
        <fullName evidence="2">Uncharacterized protein</fullName>
    </submittedName>
</protein>
<gene>
    <name evidence="2" type="ORF">METZ01_LOCUS466631</name>
</gene>
<accession>A0A383B112</accession>
<dbReference type="AlphaFoldDB" id="A0A383B112"/>
<feature type="region of interest" description="Disordered" evidence="1">
    <location>
        <begin position="121"/>
        <end position="140"/>
    </location>
</feature>
<organism evidence="2">
    <name type="scientific">marine metagenome</name>
    <dbReference type="NCBI Taxonomy" id="408172"/>
    <lineage>
        <taxon>unclassified sequences</taxon>
        <taxon>metagenomes</taxon>
        <taxon>ecological metagenomes</taxon>
    </lineage>
</organism>
<dbReference type="EMBL" id="UINC01196667">
    <property type="protein sequence ID" value="SVE13777.1"/>
    <property type="molecule type" value="Genomic_DNA"/>
</dbReference>
<sequence length="140" mass="16064">MPEKLFVGKDLLHLDKLDSKIIFNVIYSEGESQICYAKRFKVEKFILEKEYRLFEQAKQAKILHLSQGTGISVEVVLVPHPRLRKSRDAFHFDELAIKGIQARGNRVSPKAIQRVRILPRQNPGGMQMSFNPDSKDESGK</sequence>
<proteinExistence type="predicted"/>
<name>A0A383B112_9ZZZZ</name>
<evidence type="ECO:0000313" key="2">
    <source>
        <dbReference type="EMBL" id="SVE13777.1"/>
    </source>
</evidence>
<evidence type="ECO:0000256" key="1">
    <source>
        <dbReference type="SAM" id="MobiDB-lite"/>
    </source>
</evidence>